<reference evidence="4 5" key="1">
    <citation type="submission" date="2018-08" db="EMBL/GenBank/DDBJ databases">
        <title>A genome reference for cultivated species of the human gut microbiota.</title>
        <authorList>
            <person name="Zou Y."/>
            <person name="Xue W."/>
            <person name="Luo G."/>
        </authorList>
    </citation>
    <scope>NUCLEOTIDE SEQUENCE [LARGE SCALE GENOMIC DNA]</scope>
    <source>
        <strain evidence="4 5">OM05-11AA</strain>
    </source>
</reference>
<feature type="chain" id="PRO_5044199964" description="DUF6383 domain-containing protein" evidence="2">
    <location>
        <begin position="24"/>
        <end position="1429"/>
    </location>
</feature>
<evidence type="ECO:0000256" key="2">
    <source>
        <dbReference type="SAM" id="SignalP"/>
    </source>
</evidence>
<feature type="coiled-coil region" evidence="1">
    <location>
        <begin position="280"/>
        <end position="321"/>
    </location>
</feature>
<feature type="domain" description="DUF6383" evidence="3">
    <location>
        <begin position="1355"/>
        <end position="1428"/>
    </location>
</feature>
<dbReference type="Pfam" id="PF19910">
    <property type="entry name" value="DUF6383"/>
    <property type="match status" value="1"/>
</dbReference>
<dbReference type="InterPro" id="IPR045963">
    <property type="entry name" value="DUF6383"/>
</dbReference>
<feature type="coiled-coil region" evidence="1">
    <location>
        <begin position="573"/>
        <end position="607"/>
    </location>
</feature>
<dbReference type="RefSeq" id="WP_122122384.1">
    <property type="nucleotide sequence ID" value="NZ_QSUP01000017.1"/>
</dbReference>
<accession>A0AB37LT22</accession>
<proteinExistence type="predicted"/>
<gene>
    <name evidence="4" type="ORF">DXB61_13110</name>
</gene>
<keyword evidence="1" id="KW-0175">Coiled coil</keyword>
<protein>
    <recommendedName>
        <fullName evidence="3">DUF6383 domain-containing protein</fullName>
    </recommendedName>
</protein>
<evidence type="ECO:0000256" key="1">
    <source>
        <dbReference type="SAM" id="Coils"/>
    </source>
</evidence>
<feature type="coiled-coil region" evidence="1">
    <location>
        <begin position="353"/>
        <end position="394"/>
    </location>
</feature>
<feature type="signal peptide" evidence="2">
    <location>
        <begin position="1"/>
        <end position="23"/>
    </location>
</feature>
<organism evidence="4 5">
    <name type="scientific">Parabacteroides merdae</name>
    <dbReference type="NCBI Taxonomy" id="46503"/>
    <lineage>
        <taxon>Bacteria</taxon>
        <taxon>Pseudomonadati</taxon>
        <taxon>Bacteroidota</taxon>
        <taxon>Bacteroidia</taxon>
        <taxon>Bacteroidales</taxon>
        <taxon>Tannerellaceae</taxon>
        <taxon>Parabacteroides</taxon>
    </lineage>
</organism>
<sequence>MNKKFSTLVASLLLATTVGTVSAQGVANYSKSSAPSLFETVDKVTDGRVYQLSDGYRVLVMKKVSDGRQGYVYQLAFVPYPEATIGESLWTVKREKSNNENGIAFKFVNLAYNYPISFDPAKAQDLLKTSGLSVSNLGGNAVAWSWMRSEEGRDLQIARTPESYITPDSVMTLIALDDNKVAAVKYATKEVAGKVSSLQIKPYVAGPVWLNQLDLNAMLQTQEEDSTMFHFAKGATEPNLWDKKAYKAVDPQGRNTLSFGEVDDALANADKAYQVYLEMLKFQDDALDALKDQKADYTETAEMLQDEEKKYNDLVKQLQAVTVPLAKERNDLKYINERLTGIEEALQSNANINDDLKKELALLLEAKVNAQRNVEDAQESVDEIAGKISNVNQEIPGAISEWEEAAVKKNKALRKNEIASDFLFVMDQFNFAIHNLQPSETSHPNWNQMVSAVGIDNESDLELFKEFTSGFYDYLQEQGVSGLVKNCTTYLNSYISDVMGPAYSKASALLTEKENYLDTLTTQLNNLLKKEIDLKEALEVAKNVLNEANIKYVSRKNDLIHSDELNKDYLALQEKLETEKAGIETTIADLEKQKDTLNEQCQLSIERIVALSADLKFDKEDVLYHWHKWVKAEMATAQAARTYQGLYAIYERLNAFKSPYWMSLAAGKNAKGEETYLMVDTAYLENEVSGNQHLAFAVREHNTDFTTTNPYAQVAARDVNGRFNFRFLYWPTQDSLHIEADGFNQKNIDVLTKYWADRTDDEITLRASVVPGYEQNLVKIAVLGGGRREATIGSSENLKGTDFYTINDRIGLNITPASHPTNVQKGLYFMDVINSKNAQENDARLMLDLDGNLTKIVPADQGKMDFEHMPAAKWYVDVEPTDFGGYPDIYNQETGEILNNYAYKVMDKDGKTIVSITYWYQGRQIDNEYVLVPATSNEEGYFRAKPEARDLFTLSYLSVSGDMNVVVGSDAIAKNDSVLAVSTEAATKFELEPIFIDKYGIPYEKDTLRRGAYILRVNDPDKLSMNHKYLQISNVGGTEMLVVSEKTWANIFYLKEVNDVDGTHYYALISGDKKAGVVDATGLIKAEDITGETRTSAFALNPLKTNFYREFTEEELSEKNMVKFYRTASTEKEYLYAAAPKDGMTFLNVEGKGDNAETAAEMTVIPTTESGVLMPQYFIARNVKEQKGSIDFCGEDHESLADSLKCPHTKVVPDTVFGDFLVNLKIDNKYKKYDWEGKYTRLAFLKGYAVKDKNVLPGEGAYTNLFVDGKQVTIAENKHNAAKFSFRLINDNEEQDFLIESESWGKKTAFDGDVRPLTNGGWIKIQNGVPVIVAEDFEDAIQGDVFNADVAEGGATANDEITTSEVTIIAGEGNVTIANAAGKKVVVSNILGQTIATQVLTSDNAVIAAPQGVVVVAVEGEEAVKAIVK</sequence>
<evidence type="ECO:0000313" key="5">
    <source>
        <dbReference type="Proteomes" id="UP000261088"/>
    </source>
</evidence>
<comment type="caution">
    <text evidence="4">The sequence shown here is derived from an EMBL/GenBank/DDBJ whole genome shotgun (WGS) entry which is preliminary data.</text>
</comment>
<name>A0AB37LT22_9BACT</name>
<dbReference type="EMBL" id="QSUP01000017">
    <property type="protein sequence ID" value="RGN50162.1"/>
    <property type="molecule type" value="Genomic_DNA"/>
</dbReference>
<evidence type="ECO:0000313" key="4">
    <source>
        <dbReference type="EMBL" id="RGN50162.1"/>
    </source>
</evidence>
<keyword evidence="2" id="KW-0732">Signal</keyword>
<feature type="coiled-coil region" evidence="1">
    <location>
        <begin position="510"/>
        <end position="537"/>
    </location>
</feature>
<evidence type="ECO:0000259" key="3">
    <source>
        <dbReference type="Pfam" id="PF19910"/>
    </source>
</evidence>
<dbReference type="Proteomes" id="UP000261088">
    <property type="component" value="Unassembled WGS sequence"/>
</dbReference>